<protein>
    <submittedName>
        <fullName evidence="3">Drebrin like</fullName>
    </submittedName>
</protein>
<dbReference type="Proteomes" id="UP000694570">
    <property type="component" value="Unplaced"/>
</dbReference>
<sequence length="383" mass="43134">MGSRGQLLTLTPRRPALPLRQPFSKALVHLSAHILHFFGKKSQDFVFCSANALDGAQALCVGAEGEEGFQVYWAFGHTEVIGLTSREEIRNLLFVEGACLKVPFKGAHVTINARAEEDVEPECIMQKVARASGANYAFHKESGRFQDTGPQAPVGSVYQKTNAVSEIKRVGKDSFWAKAEKEEENRRLEEKRRAEEERRRLEQERRERELREAALREQRYQEQGEAAQRKFEQHEVASRNRQEQEPACQLPAHPREIFKQKERAMSTTSIPSPQPGKLRSPFLQKQLTQPETSLSRESAPAASRPAADLHEEPVPSAPPCPVQVEEEEEAVYEEPPEQETLYEEPPMVQLQEASSAHVDHYPGLSGKGLCARALYDYQAGNVL</sequence>
<feature type="compositionally biased region" description="Low complexity" evidence="2">
    <location>
        <begin position="293"/>
        <end position="306"/>
    </location>
</feature>
<dbReference type="Gene3D" id="3.40.20.10">
    <property type="entry name" value="Severin"/>
    <property type="match status" value="1"/>
</dbReference>
<evidence type="ECO:0000313" key="4">
    <source>
        <dbReference type="Proteomes" id="UP000694570"/>
    </source>
</evidence>
<feature type="compositionally biased region" description="Basic and acidic residues" evidence="2">
    <location>
        <begin position="219"/>
        <end position="244"/>
    </location>
</feature>
<dbReference type="PANTHER" id="PTHR10829:SF12">
    <property type="entry name" value="DREBRIN-LIKE PROTEIN"/>
    <property type="match status" value="1"/>
</dbReference>
<evidence type="ECO:0000256" key="2">
    <source>
        <dbReference type="SAM" id="MobiDB-lite"/>
    </source>
</evidence>
<evidence type="ECO:0000256" key="1">
    <source>
        <dbReference type="ARBA" id="ARBA00022553"/>
    </source>
</evidence>
<feature type="region of interest" description="Disordered" evidence="2">
    <location>
        <begin position="181"/>
        <end position="205"/>
    </location>
</feature>
<reference evidence="3" key="1">
    <citation type="submission" date="2025-08" db="UniProtKB">
        <authorList>
            <consortium name="Ensembl"/>
        </authorList>
    </citation>
    <scope>IDENTIFICATION</scope>
</reference>
<name>A0A8D0X123_PIG</name>
<dbReference type="AlphaFoldDB" id="A0A8D0X123"/>
<feature type="region of interest" description="Disordered" evidence="2">
    <location>
        <begin position="285"/>
        <end position="342"/>
    </location>
</feature>
<feature type="region of interest" description="Disordered" evidence="2">
    <location>
        <begin position="219"/>
        <end position="253"/>
    </location>
</feature>
<dbReference type="SUPFAM" id="SSF55753">
    <property type="entry name" value="Actin depolymerizing proteins"/>
    <property type="match status" value="1"/>
</dbReference>
<evidence type="ECO:0000313" key="3">
    <source>
        <dbReference type="Ensembl" id="ENSSSCP00030029347.1"/>
    </source>
</evidence>
<dbReference type="Ensembl" id="ENSSSCT00030064147.1">
    <property type="protein sequence ID" value="ENSSSCP00030029347.1"/>
    <property type="gene ID" value="ENSSSCG00030045896.1"/>
</dbReference>
<keyword evidence="1" id="KW-0597">Phosphoprotein</keyword>
<dbReference type="PANTHER" id="PTHR10829">
    <property type="entry name" value="CORTACTIN AND DREBRIN"/>
    <property type="match status" value="1"/>
</dbReference>
<organism evidence="3 4">
    <name type="scientific">Sus scrofa</name>
    <name type="common">Pig</name>
    <dbReference type="NCBI Taxonomy" id="9823"/>
    <lineage>
        <taxon>Eukaryota</taxon>
        <taxon>Metazoa</taxon>
        <taxon>Chordata</taxon>
        <taxon>Craniata</taxon>
        <taxon>Vertebrata</taxon>
        <taxon>Euteleostomi</taxon>
        <taxon>Mammalia</taxon>
        <taxon>Eutheria</taxon>
        <taxon>Laurasiatheria</taxon>
        <taxon>Artiodactyla</taxon>
        <taxon>Suina</taxon>
        <taxon>Suidae</taxon>
        <taxon>Sus</taxon>
    </lineage>
</organism>
<dbReference type="InterPro" id="IPR029006">
    <property type="entry name" value="ADF-H/Gelsolin-like_dom_sf"/>
</dbReference>
<accession>A0A8D0X123</accession>
<proteinExistence type="predicted"/>
<feature type="compositionally biased region" description="Acidic residues" evidence="2">
    <location>
        <begin position="324"/>
        <end position="342"/>
    </location>
</feature>